<keyword evidence="9" id="KW-0413">Isomerase</keyword>
<evidence type="ECO:0000256" key="5">
    <source>
        <dbReference type="ARBA" id="ARBA00022676"/>
    </source>
</evidence>
<evidence type="ECO:0000259" key="12">
    <source>
        <dbReference type="Pfam" id="PF00697"/>
    </source>
</evidence>
<dbReference type="GO" id="GO:0005829">
    <property type="term" value="C:cytosol"/>
    <property type="evidence" value="ECO:0007669"/>
    <property type="project" value="TreeGrafter"/>
</dbReference>
<dbReference type="InterPro" id="IPR005940">
    <property type="entry name" value="Anthranilate_Pribosyl_Tfrase"/>
</dbReference>
<evidence type="ECO:0000313" key="14">
    <source>
        <dbReference type="Proteomes" id="UP000663891"/>
    </source>
</evidence>
<sequence>MSSLSVHQCIKLLHNSLEIEPELMYSAIKELISGSTSDVLISSFLTAFHPDKLNSNLIRVAIKALREEAVPILFNQNVMDMVGTGGDGLNTFNVTTASSIIVSASGQTFIKHGSRSSSSKCGAADILEAAGCKLNLSPEQSLKILNQTNYCFIFGPIYHPAWKYVSTIRKELGIRTIFNVVGPLISPLNCIGYRIIGVYNYKFGKIFAEVLIDLGVKRAAIIHANDGMDEISCYEKTHIWFVDNNQINEFDLSPEDFGLPRHDLSSIRGGTPNQNYETLLRIFNGENLAQTDFVLMNSAFALVVCEKAKNWKEGIQLAKDIIQSGKAKQLLEKYSKLSQTISDNTVIYPLIPSINHSHPPYVKICGIRDIESALCVANNGGDMLGLIFAANSKRKITLEQAKLIVTEVHSCQHRPLIVGVFANQTVEEINDIVKQVEIDYIQLHGNEGFDIVTKLIKPVIRSIPVIPNETTAEQILNILHQEKQAGWRIAAVLLDTKLPQSNNNEGGTGQTFDWSIAATIGLEYPIILAGGLNPDNVQSAVRIANPWGVDVASGVEKDKNSVEKDHEKIRQFIANVKLSH</sequence>
<dbReference type="Gene3D" id="3.40.1030.10">
    <property type="entry name" value="Nucleoside phosphorylase/phosphoribosyltransferase catalytic domain"/>
    <property type="match status" value="1"/>
</dbReference>
<keyword evidence="7" id="KW-0822">Tryptophan biosynthesis</keyword>
<keyword evidence="4" id="KW-0028">Amino-acid biosynthesis</keyword>
<evidence type="ECO:0000256" key="2">
    <source>
        <dbReference type="ARBA" id="ARBA00004907"/>
    </source>
</evidence>
<evidence type="ECO:0000256" key="8">
    <source>
        <dbReference type="ARBA" id="ARBA00023141"/>
    </source>
</evidence>
<keyword evidence="5" id="KW-0328">Glycosyltransferase</keyword>
<feature type="domain" description="Glycosyl transferase family 3" evidence="11">
    <location>
        <begin position="76"/>
        <end position="327"/>
    </location>
</feature>
<comment type="caution">
    <text evidence="13">The sequence shown here is derived from an EMBL/GenBank/DDBJ whole genome shotgun (WGS) entry which is preliminary data.</text>
</comment>
<evidence type="ECO:0000313" key="13">
    <source>
        <dbReference type="EMBL" id="CAF0810611.1"/>
    </source>
</evidence>
<accession>A0A813TET5</accession>
<dbReference type="FunFam" id="3.40.1030.10:FF:000002">
    <property type="entry name" value="Anthranilate phosphoribosyltransferase"/>
    <property type="match status" value="1"/>
</dbReference>
<comment type="pathway">
    <text evidence="2">Amino-acid biosynthesis; L-tryptophan biosynthesis; L-tryptophan from chorismate: step 2/5.</text>
</comment>
<dbReference type="Pfam" id="PF00591">
    <property type="entry name" value="Glycos_transf_3"/>
    <property type="match status" value="1"/>
</dbReference>
<dbReference type="Gene3D" id="3.20.20.70">
    <property type="entry name" value="Aldolase class I"/>
    <property type="match status" value="1"/>
</dbReference>
<dbReference type="HAMAP" id="MF_00135">
    <property type="entry name" value="PRAI"/>
    <property type="match status" value="1"/>
</dbReference>
<dbReference type="CDD" id="cd00405">
    <property type="entry name" value="PRAI"/>
    <property type="match status" value="1"/>
</dbReference>
<dbReference type="GO" id="GO:0004048">
    <property type="term" value="F:anthranilate phosphoribosyltransferase activity"/>
    <property type="evidence" value="ECO:0007669"/>
    <property type="project" value="InterPro"/>
</dbReference>
<dbReference type="SUPFAM" id="SSF51366">
    <property type="entry name" value="Ribulose-phoshate binding barrel"/>
    <property type="match status" value="1"/>
</dbReference>
<dbReference type="HAMAP" id="MF_00211">
    <property type="entry name" value="TrpD"/>
    <property type="match status" value="1"/>
</dbReference>
<dbReference type="FunFam" id="3.20.20.70:FF:000075">
    <property type="entry name" value="Tryptophan biosynthesis protein TRP1"/>
    <property type="match status" value="1"/>
</dbReference>
<dbReference type="PANTHER" id="PTHR43285">
    <property type="entry name" value="ANTHRANILATE PHOSPHORIBOSYLTRANSFERASE"/>
    <property type="match status" value="1"/>
</dbReference>
<comment type="similarity">
    <text evidence="10">Belongs to the anthranilate phosphoribosyltransferase family.</text>
</comment>
<dbReference type="GO" id="GO:0004640">
    <property type="term" value="F:phosphoribosylanthranilate isomerase activity"/>
    <property type="evidence" value="ECO:0007669"/>
    <property type="project" value="InterPro"/>
</dbReference>
<dbReference type="Pfam" id="PF00697">
    <property type="entry name" value="PRAI"/>
    <property type="match status" value="1"/>
</dbReference>
<evidence type="ECO:0000256" key="9">
    <source>
        <dbReference type="ARBA" id="ARBA00023235"/>
    </source>
</evidence>
<evidence type="ECO:0000256" key="7">
    <source>
        <dbReference type="ARBA" id="ARBA00022822"/>
    </source>
</evidence>
<dbReference type="PANTHER" id="PTHR43285:SF2">
    <property type="entry name" value="ANTHRANILATE PHOSPHORIBOSYLTRANSFERASE"/>
    <property type="match status" value="1"/>
</dbReference>
<reference evidence="13" key="1">
    <citation type="submission" date="2021-02" db="EMBL/GenBank/DDBJ databases">
        <authorList>
            <person name="Nowell W R."/>
        </authorList>
    </citation>
    <scope>NUCLEOTIDE SEQUENCE</scope>
</reference>
<proteinExistence type="inferred from homology"/>
<evidence type="ECO:0000256" key="4">
    <source>
        <dbReference type="ARBA" id="ARBA00022605"/>
    </source>
</evidence>
<dbReference type="AlphaFoldDB" id="A0A813TET5"/>
<dbReference type="InterPro" id="IPR000312">
    <property type="entry name" value="Glycosyl_Trfase_fam3"/>
</dbReference>
<feature type="domain" description="N-(5'phosphoribosyl) anthranilate isomerase (PRAI)" evidence="12">
    <location>
        <begin position="362"/>
        <end position="574"/>
    </location>
</feature>
<keyword evidence="8" id="KW-0057">Aromatic amino acid biosynthesis</keyword>
<dbReference type="UniPathway" id="UPA00035">
    <property type="reaction ID" value="UER00042"/>
</dbReference>
<dbReference type="InterPro" id="IPR013785">
    <property type="entry name" value="Aldolase_TIM"/>
</dbReference>
<evidence type="ECO:0000256" key="1">
    <source>
        <dbReference type="ARBA" id="ARBA00004664"/>
    </source>
</evidence>
<dbReference type="OrthoDB" id="4706at2759"/>
<comment type="pathway">
    <text evidence="1">Amino-acid biosynthesis; L-tryptophan biosynthesis; L-tryptophan from chorismate: step 3/5.</text>
</comment>
<dbReference type="Proteomes" id="UP000663891">
    <property type="component" value="Unassembled WGS sequence"/>
</dbReference>
<evidence type="ECO:0000256" key="3">
    <source>
        <dbReference type="ARBA" id="ARBA00007571"/>
    </source>
</evidence>
<dbReference type="InterPro" id="IPR035902">
    <property type="entry name" value="Nuc_phospho_transferase"/>
</dbReference>
<organism evidence="13 14">
    <name type="scientific">Adineta steineri</name>
    <dbReference type="NCBI Taxonomy" id="433720"/>
    <lineage>
        <taxon>Eukaryota</taxon>
        <taxon>Metazoa</taxon>
        <taxon>Spiralia</taxon>
        <taxon>Gnathifera</taxon>
        <taxon>Rotifera</taxon>
        <taxon>Eurotatoria</taxon>
        <taxon>Bdelloidea</taxon>
        <taxon>Adinetida</taxon>
        <taxon>Adinetidae</taxon>
        <taxon>Adineta</taxon>
    </lineage>
</organism>
<keyword evidence="6" id="KW-0808">Transferase</keyword>
<gene>
    <name evidence="13" type="ORF">VCS650_LOCUS4523</name>
</gene>
<dbReference type="InterPro" id="IPR011060">
    <property type="entry name" value="RibuloseP-bd_barrel"/>
</dbReference>
<dbReference type="GO" id="GO:0000162">
    <property type="term" value="P:L-tryptophan biosynthetic process"/>
    <property type="evidence" value="ECO:0007669"/>
    <property type="project" value="UniProtKB-UniPathway"/>
</dbReference>
<name>A0A813TET5_9BILA</name>
<dbReference type="EMBL" id="CAJNON010000025">
    <property type="protein sequence ID" value="CAF0810611.1"/>
    <property type="molecule type" value="Genomic_DNA"/>
</dbReference>
<dbReference type="InterPro" id="IPR001240">
    <property type="entry name" value="PRAI_dom"/>
</dbReference>
<evidence type="ECO:0000256" key="6">
    <source>
        <dbReference type="ARBA" id="ARBA00022679"/>
    </source>
</evidence>
<dbReference type="NCBIfam" id="TIGR01245">
    <property type="entry name" value="trpD"/>
    <property type="match status" value="1"/>
</dbReference>
<comment type="similarity">
    <text evidence="3">Belongs to the TrpF family.</text>
</comment>
<evidence type="ECO:0000256" key="10">
    <source>
        <dbReference type="ARBA" id="ARBA00061500"/>
    </source>
</evidence>
<dbReference type="SUPFAM" id="SSF52418">
    <property type="entry name" value="Nucleoside phosphorylase/phosphoribosyltransferase catalytic domain"/>
    <property type="match status" value="1"/>
</dbReference>
<evidence type="ECO:0000259" key="11">
    <source>
        <dbReference type="Pfam" id="PF00591"/>
    </source>
</evidence>
<protein>
    <recommendedName>
        <fullName evidence="15">Phosphoribosylanthranilate isomerase</fullName>
    </recommendedName>
</protein>
<evidence type="ECO:0008006" key="15">
    <source>
        <dbReference type="Google" id="ProtNLM"/>
    </source>
</evidence>